<gene>
    <name evidence="1" type="ORF">E5357_01835</name>
</gene>
<comment type="caution">
    <text evidence="1">The sequence shown here is derived from an EMBL/GenBank/DDBJ whole genome shotgun (WGS) entry which is preliminary data.</text>
</comment>
<dbReference type="EMBL" id="SRZB01000002">
    <property type="protein sequence ID" value="TGY00269.1"/>
    <property type="molecule type" value="Genomic_DNA"/>
</dbReference>
<accession>A0AC61R3C4</accession>
<proteinExistence type="predicted"/>
<dbReference type="Proteomes" id="UP000307720">
    <property type="component" value="Unassembled WGS sequence"/>
</dbReference>
<organism evidence="1 2">
    <name type="scientific">Hominisplanchenecus murintestinalis</name>
    <dbReference type="NCBI Taxonomy" id="2941517"/>
    <lineage>
        <taxon>Bacteria</taxon>
        <taxon>Bacillati</taxon>
        <taxon>Bacillota</taxon>
        <taxon>Clostridia</taxon>
        <taxon>Lachnospirales</taxon>
        <taxon>Lachnospiraceae</taxon>
        <taxon>Hominisplanchenecus</taxon>
    </lineage>
</organism>
<evidence type="ECO:0000313" key="1">
    <source>
        <dbReference type="EMBL" id="TGY00269.1"/>
    </source>
</evidence>
<evidence type="ECO:0000313" key="2">
    <source>
        <dbReference type="Proteomes" id="UP000307720"/>
    </source>
</evidence>
<reference evidence="1" key="1">
    <citation type="submission" date="2019-04" db="EMBL/GenBank/DDBJ databases">
        <title>Microbes associate with the intestines of laboratory mice.</title>
        <authorList>
            <person name="Navarre W."/>
            <person name="Wong E."/>
            <person name="Huang K."/>
            <person name="Tropini C."/>
            <person name="Ng K."/>
            <person name="Yu B."/>
        </authorList>
    </citation>
    <scope>NUCLEOTIDE SEQUENCE</scope>
    <source>
        <strain evidence="1">NM72_1-8</strain>
    </source>
</reference>
<keyword evidence="2" id="KW-1185">Reference proteome</keyword>
<sequence>MLILGLIYFISHDAVIMYAGENESWAVTCRADSNASAKLTIRYTGTESCKTRQIEVTIEQGLTKTTIQENFDEPEVLQHDSEFSFLCAKPANDTEPLKVTISTESGSTTINLSREHN</sequence>
<protein>
    <submittedName>
        <fullName evidence="1">Uncharacterized protein</fullName>
    </submittedName>
</protein>
<name>A0AC61R3C4_9FIRM</name>